<comment type="caution">
    <text evidence="6">The sequence shown here is derived from an EMBL/GenBank/DDBJ whole genome shotgun (WGS) entry which is preliminary data.</text>
</comment>
<evidence type="ECO:0000259" key="5">
    <source>
        <dbReference type="PROSITE" id="PS50893"/>
    </source>
</evidence>
<dbReference type="PROSITE" id="PS50893">
    <property type="entry name" value="ABC_TRANSPORTER_2"/>
    <property type="match status" value="1"/>
</dbReference>
<dbReference type="PATRIC" id="fig|1188233.3.peg.628"/>
<dbReference type="GO" id="GO:0005524">
    <property type="term" value="F:ATP binding"/>
    <property type="evidence" value="ECO:0007669"/>
    <property type="project" value="UniProtKB-KW"/>
</dbReference>
<evidence type="ECO:0000256" key="2">
    <source>
        <dbReference type="ARBA" id="ARBA00022741"/>
    </source>
</evidence>
<evidence type="ECO:0000313" key="7">
    <source>
        <dbReference type="Proteomes" id="UP000013131"/>
    </source>
</evidence>
<dbReference type="PANTHER" id="PTHR42939">
    <property type="entry name" value="ABC TRANSPORTER ATP-BINDING PROTEIN ALBC-RELATED"/>
    <property type="match status" value="1"/>
</dbReference>
<dbReference type="PANTHER" id="PTHR42939:SF1">
    <property type="entry name" value="ABC TRANSPORTER ATP-BINDING PROTEIN ALBC-RELATED"/>
    <property type="match status" value="1"/>
</dbReference>
<dbReference type="InterPro" id="IPR003439">
    <property type="entry name" value="ABC_transporter-like_ATP-bd"/>
</dbReference>
<dbReference type="AlphaFoldDB" id="N9VA49"/>
<evidence type="ECO:0000256" key="1">
    <source>
        <dbReference type="ARBA" id="ARBA00022448"/>
    </source>
</evidence>
<dbReference type="SUPFAM" id="SSF52540">
    <property type="entry name" value="P-loop containing nucleoside triphosphate hydrolases"/>
    <property type="match status" value="1"/>
</dbReference>
<feature type="coiled-coil region" evidence="4">
    <location>
        <begin position="292"/>
        <end position="319"/>
    </location>
</feature>
<dbReference type="RefSeq" id="WP_004425388.1">
    <property type="nucleotide sequence ID" value="NZ_AORI01000012.1"/>
</dbReference>
<dbReference type="EMBL" id="AORI01000012">
    <property type="protein sequence ID" value="ENY68568.1"/>
    <property type="molecule type" value="Genomic_DNA"/>
</dbReference>
<dbReference type="Gene3D" id="3.40.50.300">
    <property type="entry name" value="P-loop containing nucleotide triphosphate hydrolases"/>
    <property type="match status" value="1"/>
</dbReference>
<keyword evidence="2" id="KW-0547">Nucleotide-binding</keyword>
<dbReference type="Proteomes" id="UP000013131">
    <property type="component" value="Unassembled WGS sequence"/>
</dbReference>
<dbReference type="Pfam" id="PF00005">
    <property type="entry name" value="ABC_tran"/>
    <property type="match status" value="1"/>
</dbReference>
<dbReference type="eggNOG" id="COG1131">
    <property type="taxonomic scope" value="Bacteria"/>
</dbReference>
<protein>
    <submittedName>
        <fullName evidence="6">ABC transporter, ATP-binding protein</fullName>
    </submittedName>
</protein>
<accession>N9VA49</accession>
<keyword evidence="1" id="KW-0813">Transport</keyword>
<keyword evidence="7" id="KW-1185">Reference proteome</keyword>
<evidence type="ECO:0000256" key="3">
    <source>
        <dbReference type="ARBA" id="ARBA00022840"/>
    </source>
</evidence>
<name>N9VA49_9BACT</name>
<evidence type="ECO:0000256" key="4">
    <source>
        <dbReference type="SAM" id="Coils"/>
    </source>
</evidence>
<dbReference type="SMART" id="SM00382">
    <property type="entry name" value="AAA"/>
    <property type="match status" value="1"/>
</dbReference>
<dbReference type="CDD" id="cd03230">
    <property type="entry name" value="ABC_DR_subfamily_A"/>
    <property type="match status" value="1"/>
</dbReference>
<feature type="domain" description="ABC transporter" evidence="5">
    <location>
        <begin position="36"/>
        <end position="268"/>
    </location>
</feature>
<evidence type="ECO:0000313" key="6">
    <source>
        <dbReference type="EMBL" id="ENY68568.1"/>
    </source>
</evidence>
<reference evidence="6 7" key="1">
    <citation type="journal article" date="2013" name="Genome Announc.">
        <title>Draft Genome Sequences of Mycoplasma auris and Mycoplasma yeatsii, Two Species of the Ear Canal of Caprinae.</title>
        <authorList>
            <person name="Dordet-Frisoni E."/>
            <person name="Baranowski E."/>
            <person name="Barre A."/>
            <person name="Blanchard A."/>
            <person name="Breton M."/>
            <person name="Couture C."/>
            <person name="Dupuy V."/>
            <person name="Gaurivaud P."/>
            <person name="Jacob D."/>
            <person name="Lemaitre C."/>
            <person name="Manso-Silvan L."/>
            <person name="Nikolski M."/>
            <person name="Nouvel L.X."/>
            <person name="Poumarat F."/>
            <person name="Sirand-Pugnet P."/>
            <person name="Thebault P."/>
            <person name="Theil S."/>
            <person name="Thiaucourt F."/>
            <person name="Citti C."/>
            <person name="Tardy F."/>
        </authorList>
    </citation>
    <scope>NUCLEOTIDE SEQUENCE [LARGE SCALE GENOMIC DNA]</scope>
    <source>
        <strain evidence="6 7">15026</strain>
    </source>
</reference>
<dbReference type="InterPro" id="IPR027417">
    <property type="entry name" value="P-loop_NTPase"/>
</dbReference>
<proteinExistence type="predicted"/>
<keyword evidence="4" id="KW-0175">Coiled coil</keyword>
<dbReference type="STRING" id="1188233.MAU_6510"/>
<organism evidence="6 7">
    <name type="scientific">Metamycoplasma auris 15026</name>
    <dbReference type="NCBI Taxonomy" id="1188233"/>
    <lineage>
        <taxon>Bacteria</taxon>
        <taxon>Bacillati</taxon>
        <taxon>Mycoplasmatota</taxon>
        <taxon>Mycoplasmoidales</taxon>
        <taxon>Metamycoplasmataceae</taxon>
        <taxon>Metamycoplasma</taxon>
    </lineage>
</organism>
<dbReference type="InterPro" id="IPR051782">
    <property type="entry name" value="ABC_Transporter_VariousFunc"/>
</dbReference>
<dbReference type="InterPro" id="IPR003593">
    <property type="entry name" value="AAA+_ATPase"/>
</dbReference>
<gene>
    <name evidence="6" type="ORF">MAU_6510</name>
</gene>
<keyword evidence="3 6" id="KW-0067">ATP-binding</keyword>
<dbReference type="GO" id="GO:0016887">
    <property type="term" value="F:ATP hydrolysis activity"/>
    <property type="evidence" value="ECO:0007669"/>
    <property type="project" value="InterPro"/>
</dbReference>
<sequence length="334" mass="38200">MLKKSILQMLKENKVMFVQAKKHTYQNPSFDAALAIQHLNVFFKQGFLRYKKVLNDISFEVKQGQFHGFIGNNGAGKTTTIRSILGFYPNAIGKIYINGIDSKSPKSKTKIGYVPEIAIFPKTLSAKEYLHTFGLMSGLKKKDLDKKIKEIIEKYNFVLPDLNKSPEYMSSGQKKTILLIQALLNDPQLLIMDEPAANLDPSSRVILYKTLKQLHNEGKTIFISSHILDELEKYIDSFTLLSQGNILYSGYIDDAIDETYNTKMILSSYEEITLFLTVNKIPFEIKNNVLFLQLDKNQKKNLLARLNKLNIEILLLKENKNSILSKYFEENPGI</sequence>